<dbReference type="Proteomes" id="UP001165498">
    <property type="component" value="Unassembled WGS sequence"/>
</dbReference>
<dbReference type="InterPro" id="IPR010559">
    <property type="entry name" value="Sig_transdc_His_kin_internal"/>
</dbReference>
<dbReference type="RefSeq" id="WP_255910410.1">
    <property type="nucleotide sequence ID" value="NZ_JANFQO010000001.1"/>
</dbReference>
<dbReference type="InterPro" id="IPR050640">
    <property type="entry name" value="Bact_2-comp_sensor_kinase"/>
</dbReference>
<evidence type="ECO:0000313" key="5">
    <source>
        <dbReference type="Proteomes" id="UP001165498"/>
    </source>
</evidence>
<comment type="caution">
    <text evidence="4">The sequence shown here is derived from an EMBL/GenBank/DDBJ whole genome shotgun (WGS) entry which is preliminary data.</text>
</comment>
<sequence>MSQPATEPAGSSLADTLPESAGASQDTAAAPLRTWTSPRLWRNLLLFWTAHSLVFAQTTLSLSGAGPTPADIQSALRLSLGTWLPWVPMSVFVIWLVQQYPIGRKHVLRSIAALCAGNAAVILAKAACVFAFNDLVQWYDFTPTPGRVLTASLFNNLLLYWLVVGAAHALLYSHRYWQREAEVAALRASLSEARLQALSAQLNPHFLFNTLNTVAELVHHDAAAADRMLANLSALLRRSLGTSAAQEVPLRDELAMLEQYLAIQRVRFGARLQSAFAVDAGCLDAAVPFLLLQPLVENAIVHAIAPRIEGGCVRVSAGREGDGRLRLCVSDDGAPARAAPAGNGIGLRNTADRLHCLYGEAGVLELAQAAGGGLCVTLTLPWRHAAGAPP</sequence>
<keyword evidence="2" id="KW-1133">Transmembrane helix</keyword>
<evidence type="ECO:0000259" key="3">
    <source>
        <dbReference type="Pfam" id="PF06580"/>
    </source>
</evidence>
<keyword evidence="2" id="KW-0472">Membrane</keyword>
<evidence type="ECO:0000256" key="2">
    <source>
        <dbReference type="SAM" id="Phobius"/>
    </source>
</evidence>
<keyword evidence="2" id="KW-0812">Transmembrane</keyword>
<dbReference type="Pfam" id="PF06580">
    <property type="entry name" value="His_kinase"/>
    <property type="match status" value="1"/>
</dbReference>
<evidence type="ECO:0000256" key="1">
    <source>
        <dbReference type="SAM" id="MobiDB-lite"/>
    </source>
</evidence>
<dbReference type="PANTHER" id="PTHR34220">
    <property type="entry name" value="SENSOR HISTIDINE KINASE YPDA"/>
    <property type="match status" value="1"/>
</dbReference>
<name>A0ABT1QLD0_9GAMM</name>
<gene>
    <name evidence="4" type="ORF">NM961_01265</name>
</gene>
<feature type="transmembrane region" description="Helical" evidence="2">
    <location>
        <begin position="40"/>
        <end position="60"/>
    </location>
</feature>
<dbReference type="Gene3D" id="3.30.565.10">
    <property type="entry name" value="Histidine kinase-like ATPase, C-terminal domain"/>
    <property type="match status" value="1"/>
</dbReference>
<evidence type="ECO:0000313" key="4">
    <source>
        <dbReference type="EMBL" id="MCQ4163328.1"/>
    </source>
</evidence>
<protein>
    <submittedName>
        <fullName evidence="4">Histidine kinase</fullName>
    </submittedName>
</protein>
<keyword evidence="5" id="KW-1185">Reference proteome</keyword>
<keyword evidence="4" id="KW-0418">Kinase</keyword>
<feature type="transmembrane region" description="Helical" evidence="2">
    <location>
        <begin position="153"/>
        <end position="172"/>
    </location>
</feature>
<dbReference type="EMBL" id="JANFQO010000001">
    <property type="protein sequence ID" value="MCQ4163328.1"/>
    <property type="molecule type" value="Genomic_DNA"/>
</dbReference>
<reference evidence="4" key="1">
    <citation type="submission" date="2022-07" db="EMBL/GenBank/DDBJ databases">
        <title>Tahibacter sp., a new gammaproteobacterium isolated from the silt sample collected at pig farm.</title>
        <authorList>
            <person name="Chen H."/>
        </authorList>
    </citation>
    <scope>NUCLEOTIDE SEQUENCE</scope>
    <source>
        <strain evidence="4">P2K</strain>
    </source>
</reference>
<proteinExistence type="predicted"/>
<dbReference type="GO" id="GO:0016301">
    <property type="term" value="F:kinase activity"/>
    <property type="evidence" value="ECO:0007669"/>
    <property type="project" value="UniProtKB-KW"/>
</dbReference>
<dbReference type="PANTHER" id="PTHR34220:SF9">
    <property type="entry name" value="SIGNAL TRANSDUCTION HISTIDINE KINASE INTERNAL REGION DOMAIN-CONTAINING PROTEIN"/>
    <property type="match status" value="1"/>
</dbReference>
<feature type="region of interest" description="Disordered" evidence="1">
    <location>
        <begin position="1"/>
        <end position="24"/>
    </location>
</feature>
<feature type="transmembrane region" description="Helical" evidence="2">
    <location>
        <begin position="110"/>
        <end position="133"/>
    </location>
</feature>
<organism evidence="4 5">
    <name type="scientific">Tahibacter harae</name>
    <dbReference type="NCBI Taxonomy" id="2963937"/>
    <lineage>
        <taxon>Bacteria</taxon>
        <taxon>Pseudomonadati</taxon>
        <taxon>Pseudomonadota</taxon>
        <taxon>Gammaproteobacteria</taxon>
        <taxon>Lysobacterales</taxon>
        <taxon>Rhodanobacteraceae</taxon>
        <taxon>Tahibacter</taxon>
    </lineage>
</organism>
<feature type="domain" description="Signal transduction histidine kinase internal region" evidence="3">
    <location>
        <begin position="193"/>
        <end position="272"/>
    </location>
</feature>
<dbReference type="SUPFAM" id="SSF55874">
    <property type="entry name" value="ATPase domain of HSP90 chaperone/DNA topoisomerase II/histidine kinase"/>
    <property type="match status" value="1"/>
</dbReference>
<dbReference type="InterPro" id="IPR036890">
    <property type="entry name" value="HATPase_C_sf"/>
</dbReference>
<keyword evidence="4" id="KW-0808">Transferase</keyword>
<accession>A0ABT1QLD0</accession>
<feature type="transmembrane region" description="Helical" evidence="2">
    <location>
        <begin position="80"/>
        <end position="98"/>
    </location>
</feature>